<evidence type="ECO:0000313" key="2">
    <source>
        <dbReference type="Proteomes" id="UP000690515"/>
    </source>
</evidence>
<dbReference type="EMBL" id="JAGSOY010000065">
    <property type="protein sequence ID" value="MBU2713190.1"/>
    <property type="molecule type" value="Genomic_DNA"/>
</dbReference>
<proteinExistence type="predicted"/>
<organism evidence="1 2">
    <name type="scientific">Zooshikella harenae</name>
    <dbReference type="NCBI Taxonomy" id="2827238"/>
    <lineage>
        <taxon>Bacteria</taxon>
        <taxon>Pseudomonadati</taxon>
        <taxon>Pseudomonadota</taxon>
        <taxon>Gammaproteobacteria</taxon>
        <taxon>Oceanospirillales</taxon>
        <taxon>Zooshikellaceae</taxon>
        <taxon>Zooshikella</taxon>
    </lineage>
</organism>
<accession>A0ABS5ZIX0</accession>
<name>A0ABS5ZIX0_9GAMM</name>
<comment type="caution">
    <text evidence="1">The sequence shown here is derived from an EMBL/GenBank/DDBJ whole genome shotgun (WGS) entry which is preliminary data.</text>
</comment>
<keyword evidence="2" id="KW-1185">Reference proteome</keyword>
<dbReference type="RefSeq" id="WP_215821478.1">
    <property type="nucleotide sequence ID" value="NZ_JAGSOY010000065.1"/>
</dbReference>
<protein>
    <submittedName>
        <fullName evidence="1">Uncharacterized protein</fullName>
    </submittedName>
</protein>
<dbReference type="Proteomes" id="UP000690515">
    <property type="component" value="Unassembled WGS sequence"/>
</dbReference>
<evidence type="ECO:0000313" key="1">
    <source>
        <dbReference type="EMBL" id="MBU2713190.1"/>
    </source>
</evidence>
<gene>
    <name evidence="1" type="ORF">KCG35_19155</name>
</gene>
<reference evidence="1 2" key="1">
    <citation type="submission" date="2021-04" db="EMBL/GenBank/DDBJ databases">
        <authorList>
            <person name="Pira H."/>
            <person name="Risdian C."/>
            <person name="Wink J."/>
        </authorList>
    </citation>
    <scope>NUCLEOTIDE SEQUENCE [LARGE SCALE GENOMIC DNA]</scope>
    <source>
        <strain evidence="1 2">WH53</strain>
    </source>
</reference>
<sequence length="64" mass="7603">MVLDLSKFRYEWGDDIDIEPSKDIPYLVVLSENKQEAYSFFVDKSKMRFDLRTALAEINNKIKK</sequence>